<proteinExistence type="predicted"/>
<keyword evidence="1" id="KW-0812">Transmembrane</keyword>
<protein>
    <submittedName>
        <fullName evidence="2">Uncharacterized protein</fullName>
    </submittedName>
</protein>
<evidence type="ECO:0000313" key="2">
    <source>
        <dbReference type="EMBL" id="TLM91753.1"/>
    </source>
</evidence>
<evidence type="ECO:0000256" key="1">
    <source>
        <dbReference type="SAM" id="Phobius"/>
    </source>
</evidence>
<comment type="caution">
    <text evidence="2">The sequence shown here is derived from an EMBL/GenBank/DDBJ whole genome shotgun (WGS) entry which is preliminary data.</text>
</comment>
<dbReference type="OrthoDB" id="9831167at2"/>
<evidence type="ECO:0000313" key="3">
    <source>
        <dbReference type="Proteomes" id="UP000305517"/>
    </source>
</evidence>
<feature type="transmembrane region" description="Helical" evidence="1">
    <location>
        <begin position="45"/>
        <end position="63"/>
    </location>
</feature>
<keyword evidence="3" id="KW-1185">Reference proteome</keyword>
<sequence>MNLLRLHKNLLPLLALAALCLYTILVTLFSKVYYEGAYFTRTFDFRHYLAFAAVALNLVVYFCARPWFKFTLIGMLLPGLLDLLSFTPDRISLGFGVTDAFRLSIQPLSLLFIAAYYFLNRTSSRRFLRAYVLPAPTQQRATHYQEQVTQFKATLGRKPDDSLRLMLHDEKLVAAAREAAKQLLHERENTKSSISGKTEN</sequence>
<dbReference type="EMBL" id="VAJM01000006">
    <property type="protein sequence ID" value="TLM91753.1"/>
    <property type="molecule type" value="Genomic_DNA"/>
</dbReference>
<gene>
    <name evidence="2" type="ORF">FDY95_14425</name>
</gene>
<dbReference type="RefSeq" id="WP_138078675.1">
    <property type="nucleotide sequence ID" value="NZ_VAJM01000006.1"/>
</dbReference>
<feature type="transmembrane region" description="Helical" evidence="1">
    <location>
        <begin position="100"/>
        <end position="119"/>
    </location>
</feature>
<feature type="transmembrane region" description="Helical" evidence="1">
    <location>
        <begin position="12"/>
        <end position="33"/>
    </location>
</feature>
<reference evidence="2 3" key="1">
    <citation type="submission" date="2019-05" db="EMBL/GenBank/DDBJ databases">
        <title>Hymenobacter edaphi sp. nov., isolated from abandoned arsenic-contaminated farmland soil.</title>
        <authorList>
            <person name="Nie L."/>
        </authorList>
    </citation>
    <scope>NUCLEOTIDE SEQUENCE [LARGE SCALE GENOMIC DNA]</scope>
    <source>
        <strain evidence="2 3">1-3-3-8</strain>
    </source>
</reference>
<keyword evidence="1" id="KW-0472">Membrane</keyword>
<keyword evidence="1" id="KW-1133">Transmembrane helix</keyword>
<dbReference type="Proteomes" id="UP000305517">
    <property type="component" value="Unassembled WGS sequence"/>
</dbReference>
<dbReference type="AlphaFoldDB" id="A0A5R8WPS0"/>
<name>A0A5R8WPS0_9BACT</name>
<accession>A0A5R8WPS0</accession>
<organism evidence="2 3">
    <name type="scientific">Hymenobacter jeollabukensis</name>
    <dbReference type="NCBI Taxonomy" id="2025313"/>
    <lineage>
        <taxon>Bacteria</taxon>
        <taxon>Pseudomonadati</taxon>
        <taxon>Bacteroidota</taxon>
        <taxon>Cytophagia</taxon>
        <taxon>Cytophagales</taxon>
        <taxon>Hymenobacteraceae</taxon>
        <taxon>Hymenobacter</taxon>
    </lineage>
</organism>